<dbReference type="NCBIfam" id="TIGR00461">
    <property type="entry name" value="gcvP"/>
    <property type="match status" value="1"/>
</dbReference>
<comment type="cofactor">
    <cofactor evidence="1 6 7">
        <name>pyridoxal 5'-phosphate</name>
        <dbReference type="ChEBI" id="CHEBI:597326"/>
    </cofactor>
</comment>
<dbReference type="NCBIfam" id="NF001696">
    <property type="entry name" value="PRK00451.1"/>
    <property type="match status" value="1"/>
</dbReference>
<dbReference type="PANTHER" id="PTHR11773:SF1">
    <property type="entry name" value="GLYCINE DEHYDROGENASE (DECARBOXYLATING), MITOCHONDRIAL"/>
    <property type="match status" value="1"/>
</dbReference>
<feature type="modified residue" description="N6-(pyridoxal phosphate)lysine" evidence="6">
    <location>
        <position position="747"/>
    </location>
</feature>
<evidence type="ECO:0000259" key="9">
    <source>
        <dbReference type="Pfam" id="PF21478"/>
    </source>
</evidence>
<dbReference type="FunFam" id="3.40.640.10:FF:000005">
    <property type="entry name" value="Glycine dehydrogenase (decarboxylating), mitochondrial"/>
    <property type="match status" value="1"/>
</dbReference>
<dbReference type="SUPFAM" id="SSF53383">
    <property type="entry name" value="PLP-dependent transferases"/>
    <property type="match status" value="2"/>
</dbReference>
<comment type="subcellular location">
    <subcellularLocation>
        <location evidence="7">Mitochondrion</location>
    </subcellularLocation>
</comment>
<evidence type="ECO:0000256" key="3">
    <source>
        <dbReference type="ARBA" id="ARBA00022898"/>
    </source>
</evidence>
<evidence type="ECO:0000256" key="1">
    <source>
        <dbReference type="ARBA" id="ARBA00001933"/>
    </source>
</evidence>
<evidence type="ECO:0000256" key="6">
    <source>
        <dbReference type="PIRSR" id="PIRSR603437-50"/>
    </source>
</evidence>
<organism evidence="10 11">
    <name type="scientific">Paragonimus skrjabini miyazakii</name>
    <dbReference type="NCBI Taxonomy" id="59628"/>
    <lineage>
        <taxon>Eukaryota</taxon>
        <taxon>Metazoa</taxon>
        <taxon>Spiralia</taxon>
        <taxon>Lophotrochozoa</taxon>
        <taxon>Platyhelminthes</taxon>
        <taxon>Trematoda</taxon>
        <taxon>Digenea</taxon>
        <taxon>Plagiorchiida</taxon>
        <taxon>Troglotremata</taxon>
        <taxon>Troglotrematidae</taxon>
        <taxon>Paragonimus</taxon>
    </lineage>
</organism>
<dbReference type="Pfam" id="PF02347">
    <property type="entry name" value="GDC-P"/>
    <property type="match status" value="1"/>
</dbReference>
<proteinExistence type="inferred from homology"/>
<keyword evidence="4 7" id="KW-0560">Oxidoreductase</keyword>
<dbReference type="GO" id="GO:0005960">
    <property type="term" value="C:glycine cleavage complex"/>
    <property type="evidence" value="ECO:0007669"/>
    <property type="project" value="TreeGrafter"/>
</dbReference>
<dbReference type="FunFam" id="3.40.640.10:FF:000007">
    <property type="entry name" value="glycine dehydrogenase (Decarboxylating), mitochondrial"/>
    <property type="match status" value="1"/>
</dbReference>
<dbReference type="GO" id="GO:0005739">
    <property type="term" value="C:mitochondrion"/>
    <property type="evidence" value="ECO:0007669"/>
    <property type="project" value="UniProtKB-SubCell"/>
</dbReference>
<dbReference type="GO" id="GO:0016594">
    <property type="term" value="F:glycine binding"/>
    <property type="evidence" value="ECO:0007669"/>
    <property type="project" value="TreeGrafter"/>
</dbReference>
<dbReference type="OrthoDB" id="6537869at2759"/>
<dbReference type="Gene3D" id="3.90.1150.10">
    <property type="entry name" value="Aspartate Aminotransferase, domain 1"/>
    <property type="match status" value="2"/>
</dbReference>
<dbReference type="EMBL" id="JTDE01021434">
    <property type="protein sequence ID" value="KAF7232935.1"/>
    <property type="molecule type" value="Genomic_DNA"/>
</dbReference>
<dbReference type="InterPro" id="IPR049315">
    <property type="entry name" value="GDC-P_N"/>
</dbReference>
<comment type="caution">
    <text evidence="10">The sequence shown here is derived from an EMBL/GenBank/DDBJ whole genome shotgun (WGS) entry which is preliminary data.</text>
</comment>
<accession>A0A8S9YG94</accession>
<dbReference type="Gene3D" id="3.40.640.10">
    <property type="entry name" value="Type I PLP-dependent aspartate aminotransferase-like (Major domain)"/>
    <property type="match status" value="2"/>
</dbReference>
<dbReference type="InterPro" id="IPR003437">
    <property type="entry name" value="GcvP"/>
</dbReference>
<sequence>MHLRLLAGFLTRQRLAPFHVDRATGLTRLLSSLGSITLKAEAPEANFARRHIGLSDEDAAEMLKVCGYKNIEELVSQAIPKEIRLNRDLNLEDAISENALLQRIETIMNKNQVWRSYIGQGYYGTLTPTPILRNIFENPGWYTSYTPYQPEISQGRLEALLNFQTVVSELTGLPLANASLLDEGTAAAEAMTMANRKTGRTKFLVDSTCHPQTIAVVRSRADGLNLEVKIMDFRDTEVVEKLLATGTYAGCLIQYPDTNGNLCSEKVANISKTAKNYNSLTTVATDLLALTLVQSPGELGADIAVGTAQRFGVPMGFGGPHAGFFATREQFARLIPGRVIGISKDAAGKPALRLTLQVREQHIRRDKATSNICTAQALLASMAGFYAVYHGPNGLKQIATRVHRNTMRLAVALSKAGYQICNESPVFDTLQIKPSATSLSPNVIKQRAAQNQINLRYYPEGETIGISLDETVNEKDFEDILNVFNATLSSIEDADLPHSLFSHPSLVRNDLFLSHPVFNSHHSETQLLRYMKQLENKDVSLAHSMISLGSCTMKLNATTGMMPCSWPTVNRMHPFVPVEQTKGYLELIEELERDLAEITGYDHVCLVPNSGAQGEYSGLRAITGYLSSKGENKRKVCLIPTSAHGTNPASARMAGMSVQPVNSTKKGGFDMGHLKQQVDRFKDTLGAIMITYPSTFGVFDNDLMETCELVHKAGGQVYLDGANLNAQVGLCRPGDYGTDVCHLNLHKTFGIPHGGGGPGVGPVCVKSHLAPFLPQHPWQSTCLSVSTEKFTLEPSLRTVCAAPFGSASILPIPWAYVKLLGPKGVRKASEAAILNANYMLRRLQSHYPIKFVNQNGCCAHEFIVDCSAFEKYHITTLDIAKRLMDYGFHSPTMSWPVASSLMIEPTESESRAECDRLCDALIGIRQEIEKVIQGEWSSDCNPLKMAPHTLEDVTRENWDRPYSRQEAAFPAPWHRPGKVIFDKLSKVWPSVGRLDDAYGDTHLSCKTPIKWD</sequence>
<dbReference type="Pfam" id="PF21478">
    <property type="entry name" value="GcvP2_C"/>
    <property type="match status" value="1"/>
</dbReference>
<protein>
    <recommendedName>
        <fullName evidence="7">Glycine cleavage system P protein</fullName>
        <ecNumber evidence="7">1.4.4.2</ecNumber>
    </recommendedName>
</protein>
<dbReference type="EC" id="1.4.4.2" evidence="7"/>
<evidence type="ECO:0000256" key="5">
    <source>
        <dbReference type="ARBA" id="ARBA00049026"/>
    </source>
</evidence>
<keyword evidence="3 6" id="KW-0663">Pyridoxal phosphate</keyword>
<feature type="domain" description="Glycine dehydrogenase C-terminal" evidence="9">
    <location>
        <begin position="828"/>
        <end position="948"/>
    </location>
</feature>
<dbReference type="Proteomes" id="UP000822476">
    <property type="component" value="Unassembled WGS sequence"/>
</dbReference>
<keyword evidence="7" id="KW-0496">Mitochondrion</keyword>
<gene>
    <name evidence="10" type="ORF">EG68_03678</name>
</gene>
<dbReference type="GO" id="GO:0004375">
    <property type="term" value="F:glycine dehydrogenase (decarboxylating) activity"/>
    <property type="evidence" value="ECO:0007669"/>
    <property type="project" value="UniProtKB-UniRule"/>
</dbReference>
<dbReference type="InterPro" id="IPR049316">
    <property type="entry name" value="GDC-P_C"/>
</dbReference>
<reference evidence="10" key="1">
    <citation type="submission" date="2019-07" db="EMBL/GenBank/DDBJ databases">
        <title>Annotation for the trematode Paragonimus miyazaki's.</title>
        <authorList>
            <person name="Choi Y.-J."/>
        </authorList>
    </citation>
    <scope>NUCLEOTIDE SEQUENCE</scope>
    <source>
        <strain evidence="10">Japan</strain>
    </source>
</reference>
<dbReference type="GO" id="GO:0030170">
    <property type="term" value="F:pyridoxal phosphate binding"/>
    <property type="evidence" value="ECO:0007669"/>
    <property type="project" value="TreeGrafter"/>
</dbReference>
<evidence type="ECO:0000313" key="11">
    <source>
        <dbReference type="Proteomes" id="UP000822476"/>
    </source>
</evidence>
<keyword evidence="11" id="KW-1185">Reference proteome</keyword>
<dbReference type="InterPro" id="IPR015421">
    <property type="entry name" value="PyrdxlP-dep_Trfase_major"/>
</dbReference>
<comment type="catalytic activity">
    <reaction evidence="5 7">
        <text>N(6)-[(R)-lipoyl]-L-lysyl-[glycine-cleavage complex H protein] + glycine + H(+) = N(6)-[(R)-S(8)-aminomethyldihydrolipoyl]-L-lysyl-[glycine-cleavage complex H protein] + CO2</text>
        <dbReference type="Rhea" id="RHEA:24304"/>
        <dbReference type="Rhea" id="RHEA-COMP:10494"/>
        <dbReference type="Rhea" id="RHEA-COMP:10495"/>
        <dbReference type="ChEBI" id="CHEBI:15378"/>
        <dbReference type="ChEBI" id="CHEBI:16526"/>
        <dbReference type="ChEBI" id="CHEBI:57305"/>
        <dbReference type="ChEBI" id="CHEBI:83099"/>
        <dbReference type="ChEBI" id="CHEBI:83143"/>
        <dbReference type="EC" id="1.4.4.2"/>
    </reaction>
</comment>
<evidence type="ECO:0000259" key="8">
    <source>
        <dbReference type="Pfam" id="PF02347"/>
    </source>
</evidence>
<evidence type="ECO:0000256" key="4">
    <source>
        <dbReference type="ARBA" id="ARBA00023002"/>
    </source>
</evidence>
<dbReference type="PANTHER" id="PTHR11773">
    <property type="entry name" value="GLYCINE DEHYDROGENASE, DECARBOXYLATING"/>
    <property type="match status" value="1"/>
</dbReference>
<comment type="function">
    <text evidence="7">The glycine cleavage system catalyzes the degradation of glycine.</text>
</comment>
<dbReference type="AlphaFoldDB" id="A0A8S9YG94"/>
<feature type="domain" description="Glycine cleavage system P-protein N-terminal" evidence="8">
    <location>
        <begin position="49"/>
        <end position="484"/>
    </location>
</feature>
<dbReference type="CDD" id="cd00613">
    <property type="entry name" value="GDC-P"/>
    <property type="match status" value="1"/>
</dbReference>
<evidence type="ECO:0000256" key="2">
    <source>
        <dbReference type="ARBA" id="ARBA00010756"/>
    </source>
</evidence>
<comment type="subunit">
    <text evidence="7">The glycine cleavage system is composed of four proteins: P, T, L and H.</text>
</comment>
<keyword evidence="7" id="KW-0809">Transit peptide</keyword>
<dbReference type="InterPro" id="IPR015422">
    <property type="entry name" value="PyrdxlP-dep_Trfase_small"/>
</dbReference>
<dbReference type="InterPro" id="IPR020581">
    <property type="entry name" value="GDC_P"/>
</dbReference>
<evidence type="ECO:0000256" key="7">
    <source>
        <dbReference type="RuleBase" id="RU364056"/>
    </source>
</evidence>
<evidence type="ECO:0000313" key="10">
    <source>
        <dbReference type="EMBL" id="KAF7232935.1"/>
    </source>
</evidence>
<dbReference type="InterPro" id="IPR015424">
    <property type="entry name" value="PyrdxlP-dep_Trfase"/>
</dbReference>
<comment type="similarity">
    <text evidence="2 7">Belongs to the GcvP family.</text>
</comment>
<dbReference type="GO" id="GO:0019464">
    <property type="term" value="P:glycine decarboxylation via glycine cleavage system"/>
    <property type="evidence" value="ECO:0007669"/>
    <property type="project" value="TreeGrafter"/>
</dbReference>
<name>A0A8S9YG94_9TREM</name>